<gene>
    <name evidence="4" type="ORF">QQZ08_002167</name>
</gene>
<evidence type="ECO:0000256" key="2">
    <source>
        <dbReference type="SAM" id="MobiDB-lite"/>
    </source>
</evidence>
<dbReference type="InterPro" id="IPR029060">
    <property type="entry name" value="PIN-like_dom_sf"/>
</dbReference>
<dbReference type="PANTHER" id="PTHR15665">
    <property type="entry name" value="ASTEROID PROTEIN"/>
    <property type="match status" value="1"/>
</dbReference>
<dbReference type="PANTHER" id="PTHR15665:SF1">
    <property type="entry name" value="PROTEIN ASTEROID HOMOLOG 1"/>
    <property type="match status" value="1"/>
</dbReference>
<keyword evidence="5" id="KW-1185">Reference proteome</keyword>
<evidence type="ECO:0000313" key="4">
    <source>
        <dbReference type="EMBL" id="KAK7431396.1"/>
    </source>
</evidence>
<comment type="similarity">
    <text evidence="1">Belongs to the asteroid family.</text>
</comment>
<evidence type="ECO:0000259" key="3">
    <source>
        <dbReference type="Pfam" id="PF12813"/>
    </source>
</evidence>
<evidence type="ECO:0000256" key="1">
    <source>
        <dbReference type="ARBA" id="ARBA00007398"/>
    </source>
</evidence>
<dbReference type="SUPFAM" id="SSF88723">
    <property type="entry name" value="PIN domain-like"/>
    <property type="match status" value="1"/>
</dbReference>
<dbReference type="Proteomes" id="UP001498421">
    <property type="component" value="Unassembled WGS sequence"/>
</dbReference>
<evidence type="ECO:0000313" key="5">
    <source>
        <dbReference type="Proteomes" id="UP001498421"/>
    </source>
</evidence>
<dbReference type="Gene3D" id="3.40.50.1010">
    <property type="entry name" value="5'-nuclease"/>
    <property type="match status" value="1"/>
</dbReference>
<name>A0ABR1ICY7_9HYPO</name>
<dbReference type="Pfam" id="PF12813">
    <property type="entry name" value="XPG_I_2"/>
    <property type="match status" value="1"/>
</dbReference>
<reference evidence="4 5" key="1">
    <citation type="journal article" date="2025" name="Microbiol. Resour. Announc.">
        <title>Draft genome sequences for Neonectria magnoliae and Neonectria punicea, canker pathogens of Liriodendron tulipifera and Acer saccharum in West Virginia.</title>
        <authorList>
            <person name="Petronek H.M."/>
            <person name="Kasson M.T."/>
            <person name="Metheny A.M."/>
            <person name="Stauder C.M."/>
            <person name="Lovett B."/>
            <person name="Lynch S.C."/>
            <person name="Garnas J.R."/>
            <person name="Kasson L.R."/>
            <person name="Stajich J.E."/>
        </authorList>
    </citation>
    <scope>NUCLEOTIDE SEQUENCE [LARGE SCALE GENOMIC DNA]</scope>
    <source>
        <strain evidence="4 5">NRRL 64651</strain>
    </source>
</reference>
<dbReference type="InterPro" id="IPR026832">
    <property type="entry name" value="Asteroid"/>
</dbReference>
<feature type="region of interest" description="Disordered" evidence="2">
    <location>
        <begin position="537"/>
        <end position="574"/>
    </location>
</feature>
<dbReference type="InterPro" id="IPR039436">
    <property type="entry name" value="Asteroid_dom"/>
</dbReference>
<comment type="caution">
    <text evidence="4">The sequence shown here is derived from an EMBL/GenBank/DDBJ whole genome shotgun (WGS) entry which is preliminary data.</text>
</comment>
<proteinExistence type="inferred from homology"/>
<accession>A0ABR1ICY7</accession>
<protein>
    <recommendedName>
        <fullName evidence="3">Asteroid domain-containing protein</fullName>
    </recommendedName>
</protein>
<dbReference type="EMBL" id="JAZAVK010000012">
    <property type="protein sequence ID" value="KAK7431396.1"/>
    <property type="molecule type" value="Genomic_DNA"/>
</dbReference>
<feature type="domain" description="Asteroid" evidence="3">
    <location>
        <begin position="140"/>
        <end position="373"/>
    </location>
</feature>
<sequence>MGIPHLISTLEPFAVHGLLNDKSVVIDGPALAYHILYICNRNGAVLPSYQLLGDTAVAWLDELTRRRVSVEAIFFDGHLPLTKRPVRMGRVAKSFHQLKLAHSADPMGRSRSYLSSPTDTYGEADLFSSKPPPGRPFLPPSFHVPAVIEVLRLSRYQSRVRLVPGEADAYCAQHLLESGGTVLTSDSDLLAHDLGRGSVMFFRDIHLDGDARLTCATFSPGHICERLGLSSSDQICRFAYERKLDPHLSLPEILQQCSKKIEDTTGYDEFCHEYLHQEIAPLPVSNAGDTIQIHSLDPRISELVLQLGSPCLTEDDQEAKIFLPILIENPTRGSAWEQSTSIRQLAYTILGWIIPGQASPMQEYRRVNSTVQKGRQVSILTKKPAEEFGKIVVNLMTEIRKETRQNAELSWLILCLSLDIRYCFEEEKQSHVLQTLQNASQFLNPSKVTWDTIHFVAQLQAAYYSLRILRQVLSLAPARETIPELHKLLVSLPPLTEFPDIDRVINNLLKTDEIQTLKLVEKVVPFPLSDIQESKWAAPRKRKASRESVPKAKPSTGGRASAARNQFDVLSQDG</sequence>
<organism evidence="4 5">
    <name type="scientific">Neonectria magnoliae</name>
    <dbReference type="NCBI Taxonomy" id="2732573"/>
    <lineage>
        <taxon>Eukaryota</taxon>
        <taxon>Fungi</taxon>
        <taxon>Dikarya</taxon>
        <taxon>Ascomycota</taxon>
        <taxon>Pezizomycotina</taxon>
        <taxon>Sordariomycetes</taxon>
        <taxon>Hypocreomycetidae</taxon>
        <taxon>Hypocreales</taxon>
        <taxon>Nectriaceae</taxon>
        <taxon>Neonectria</taxon>
    </lineage>
</organism>